<dbReference type="Pfam" id="PF08281">
    <property type="entry name" value="Sigma70_r4_2"/>
    <property type="match status" value="1"/>
</dbReference>
<evidence type="ECO:0000256" key="5">
    <source>
        <dbReference type="ARBA" id="ARBA00023163"/>
    </source>
</evidence>
<dbReference type="GO" id="GO:0003677">
    <property type="term" value="F:DNA binding"/>
    <property type="evidence" value="ECO:0007669"/>
    <property type="project" value="UniProtKB-KW"/>
</dbReference>
<evidence type="ECO:0000256" key="2">
    <source>
        <dbReference type="ARBA" id="ARBA00023015"/>
    </source>
</evidence>
<evidence type="ECO:0000259" key="7">
    <source>
        <dbReference type="Pfam" id="PF08281"/>
    </source>
</evidence>
<dbReference type="InterPro" id="IPR036388">
    <property type="entry name" value="WH-like_DNA-bd_sf"/>
</dbReference>
<dbReference type="InterPro" id="IPR013325">
    <property type="entry name" value="RNA_pol_sigma_r2"/>
</dbReference>
<organism evidence="8 9">
    <name type="scientific">Leptolinea tardivitalis</name>
    <dbReference type="NCBI Taxonomy" id="229920"/>
    <lineage>
        <taxon>Bacteria</taxon>
        <taxon>Bacillati</taxon>
        <taxon>Chloroflexota</taxon>
        <taxon>Anaerolineae</taxon>
        <taxon>Anaerolineales</taxon>
        <taxon>Anaerolineaceae</taxon>
        <taxon>Leptolinea</taxon>
    </lineage>
</organism>
<accession>A0A0P6XDJ5</accession>
<evidence type="ECO:0000313" key="9">
    <source>
        <dbReference type="Proteomes" id="UP000050430"/>
    </source>
</evidence>
<name>A0A0P6XDJ5_9CHLR</name>
<evidence type="ECO:0000256" key="4">
    <source>
        <dbReference type="ARBA" id="ARBA00023125"/>
    </source>
</evidence>
<dbReference type="PANTHER" id="PTHR43133">
    <property type="entry name" value="RNA POLYMERASE ECF-TYPE SIGMA FACTO"/>
    <property type="match status" value="1"/>
</dbReference>
<comment type="caution">
    <text evidence="8">The sequence shown here is derived from an EMBL/GenBank/DDBJ whole genome shotgun (WGS) entry which is preliminary data.</text>
</comment>
<keyword evidence="4" id="KW-0238">DNA-binding</keyword>
<proteinExistence type="inferred from homology"/>
<dbReference type="NCBIfam" id="TIGR02937">
    <property type="entry name" value="sigma70-ECF"/>
    <property type="match status" value="1"/>
</dbReference>
<dbReference type="GO" id="GO:0016987">
    <property type="term" value="F:sigma factor activity"/>
    <property type="evidence" value="ECO:0007669"/>
    <property type="project" value="UniProtKB-KW"/>
</dbReference>
<evidence type="ECO:0008006" key="10">
    <source>
        <dbReference type="Google" id="ProtNLM"/>
    </source>
</evidence>
<keyword evidence="5" id="KW-0804">Transcription</keyword>
<dbReference type="GO" id="GO:0006352">
    <property type="term" value="P:DNA-templated transcription initiation"/>
    <property type="evidence" value="ECO:0007669"/>
    <property type="project" value="InterPro"/>
</dbReference>
<protein>
    <recommendedName>
        <fullName evidence="10">RNA polymerase sigma-70 region 2 domain-containing protein</fullName>
    </recommendedName>
</protein>
<dbReference type="Gene3D" id="1.10.10.10">
    <property type="entry name" value="Winged helix-like DNA-binding domain superfamily/Winged helix DNA-binding domain"/>
    <property type="match status" value="1"/>
</dbReference>
<dbReference type="SUPFAM" id="SSF88659">
    <property type="entry name" value="Sigma3 and sigma4 domains of RNA polymerase sigma factors"/>
    <property type="match status" value="1"/>
</dbReference>
<dbReference type="Proteomes" id="UP000050430">
    <property type="component" value="Unassembled WGS sequence"/>
</dbReference>
<feature type="domain" description="RNA polymerase sigma-70 region 2" evidence="6">
    <location>
        <begin position="33"/>
        <end position="101"/>
    </location>
</feature>
<feature type="domain" description="RNA polymerase sigma factor 70 region 4 type 2" evidence="7">
    <location>
        <begin position="138"/>
        <end position="187"/>
    </location>
</feature>
<keyword evidence="2" id="KW-0805">Transcription regulation</keyword>
<evidence type="ECO:0000259" key="6">
    <source>
        <dbReference type="Pfam" id="PF04542"/>
    </source>
</evidence>
<evidence type="ECO:0000256" key="3">
    <source>
        <dbReference type="ARBA" id="ARBA00023082"/>
    </source>
</evidence>
<dbReference type="SUPFAM" id="SSF88946">
    <property type="entry name" value="Sigma2 domain of RNA polymerase sigma factors"/>
    <property type="match status" value="1"/>
</dbReference>
<gene>
    <name evidence="8" type="ORF">ADM99_03130</name>
</gene>
<dbReference type="AlphaFoldDB" id="A0A0P6XDJ5"/>
<dbReference type="EMBL" id="LGCK01000006">
    <property type="protein sequence ID" value="KPL73240.1"/>
    <property type="molecule type" value="Genomic_DNA"/>
</dbReference>
<evidence type="ECO:0000256" key="1">
    <source>
        <dbReference type="ARBA" id="ARBA00010641"/>
    </source>
</evidence>
<sequence length="286" mass="33153">MDQTVEHESMDLSVTADFIQHLKDHDDSSFSLLYDSYGEKIYNLAYRMTGDIEDATDITQETFFQVFRHIETFREESHLFTWIFTIARNECLKLLAGRQRTSFSSFEEMIQSARQVKSPDGLSETDRQYLIDQIKEGCLTGLIRCLSIDQRTAFILSVLLKIEIEDVAAIMNRSEGAVRVLVHRARTNIKMFLCKNCSQYNPANHCHCEDLIGFSLKKDWISIKDNSETQNSPPNTRQLEKEISEFALTMDYYSRLSLKTAPKNSQQIVTEIMKSKDWMIFHKNGV</sequence>
<dbReference type="OrthoDB" id="9780326at2"/>
<dbReference type="InterPro" id="IPR013249">
    <property type="entry name" value="RNA_pol_sigma70_r4_t2"/>
</dbReference>
<dbReference type="InterPro" id="IPR007627">
    <property type="entry name" value="RNA_pol_sigma70_r2"/>
</dbReference>
<dbReference type="Gene3D" id="1.10.1740.10">
    <property type="match status" value="1"/>
</dbReference>
<dbReference type="InterPro" id="IPR039425">
    <property type="entry name" value="RNA_pol_sigma-70-like"/>
</dbReference>
<dbReference type="Pfam" id="PF04542">
    <property type="entry name" value="Sigma70_r2"/>
    <property type="match status" value="1"/>
</dbReference>
<keyword evidence="3" id="KW-0731">Sigma factor</keyword>
<dbReference type="RefSeq" id="WP_062421637.1">
    <property type="nucleotide sequence ID" value="NZ_BBYA01000009.1"/>
</dbReference>
<evidence type="ECO:0000313" key="8">
    <source>
        <dbReference type="EMBL" id="KPL73240.1"/>
    </source>
</evidence>
<dbReference type="InterPro" id="IPR013324">
    <property type="entry name" value="RNA_pol_sigma_r3/r4-like"/>
</dbReference>
<comment type="similarity">
    <text evidence="1">Belongs to the sigma-70 factor family. ECF subfamily.</text>
</comment>
<dbReference type="STRING" id="229920.ADM99_03130"/>
<reference evidence="8 9" key="1">
    <citation type="submission" date="2015-07" db="EMBL/GenBank/DDBJ databases">
        <title>Genome sequence of Leptolinea tardivitalis DSM 16556.</title>
        <authorList>
            <person name="Hemp J."/>
            <person name="Ward L.M."/>
            <person name="Pace L.A."/>
            <person name="Fischer W.W."/>
        </authorList>
    </citation>
    <scope>NUCLEOTIDE SEQUENCE [LARGE SCALE GENOMIC DNA]</scope>
    <source>
        <strain evidence="8 9">YMTK-2</strain>
    </source>
</reference>
<dbReference type="PANTHER" id="PTHR43133:SF8">
    <property type="entry name" value="RNA POLYMERASE SIGMA FACTOR HI_1459-RELATED"/>
    <property type="match status" value="1"/>
</dbReference>
<dbReference type="InterPro" id="IPR014284">
    <property type="entry name" value="RNA_pol_sigma-70_dom"/>
</dbReference>
<keyword evidence="9" id="KW-1185">Reference proteome</keyword>